<dbReference type="AlphaFoldDB" id="A0A8J7E0I3"/>
<evidence type="ECO:0000313" key="1">
    <source>
        <dbReference type="EMBL" id="MBE9119092.1"/>
    </source>
</evidence>
<keyword evidence="2" id="KW-1185">Reference proteome</keyword>
<accession>A0A8J7E0I3</accession>
<dbReference type="InterPro" id="IPR006530">
    <property type="entry name" value="YD"/>
</dbReference>
<dbReference type="EMBL" id="JADEWZ010000079">
    <property type="protein sequence ID" value="MBE9119092.1"/>
    <property type="molecule type" value="Genomic_DNA"/>
</dbReference>
<dbReference type="NCBIfam" id="TIGR01643">
    <property type="entry name" value="YD_repeat_2x"/>
    <property type="match status" value="2"/>
</dbReference>
<comment type="caution">
    <text evidence="1">The sequence shown here is derived from an EMBL/GenBank/DDBJ whole genome shotgun (WGS) entry which is preliminary data.</text>
</comment>
<dbReference type="Gene3D" id="2.180.10.10">
    <property type="entry name" value="RHS repeat-associated core"/>
    <property type="match status" value="1"/>
</dbReference>
<dbReference type="RefSeq" id="WP_194032186.1">
    <property type="nucleotide sequence ID" value="NZ_JADEWZ010000079.1"/>
</dbReference>
<protein>
    <submittedName>
        <fullName evidence="1">RHS repeat protein</fullName>
    </submittedName>
</protein>
<reference evidence="1" key="1">
    <citation type="submission" date="2020-10" db="EMBL/GenBank/DDBJ databases">
        <authorList>
            <person name="Castelo-Branco R."/>
            <person name="Eusebio N."/>
            <person name="Adriana R."/>
            <person name="Vieira A."/>
            <person name="Brugerolle De Fraissinette N."/>
            <person name="Rezende De Castro R."/>
            <person name="Schneider M.P."/>
            <person name="Vasconcelos V."/>
            <person name="Leao P.N."/>
        </authorList>
    </citation>
    <scope>NUCLEOTIDE SEQUENCE</scope>
    <source>
        <strain evidence="1">LEGE 07157</strain>
    </source>
</reference>
<dbReference type="Pfam" id="PF05593">
    <property type="entry name" value="RHS_repeat"/>
    <property type="match status" value="1"/>
</dbReference>
<sequence length="51" mass="5790">MEDKILPDDVNIQYAYTPDGQVVSIIDEWGTTSFDYDAQGRLIARRDPTSL</sequence>
<dbReference type="InterPro" id="IPR031325">
    <property type="entry name" value="RHS_repeat"/>
</dbReference>
<organism evidence="1 2">
    <name type="scientific">Lusitaniella coriacea LEGE 07157</name>
    <dbReference type="NCBI Taxonomy" id="945747"/>
    <lineage>
        <taxon>Bacteria</taxon>
        <taxon>Bacillati</taxon>
        <taxon>Cyanobacteriota</taxon>
        <taxon>Cyanophyceae</taxon>
        <taxon>Spirulinales</taxon>
        <taxon>Lusitaniellaceae</taxon>
        <taxon>Lusitaniella</taxon>
    </lineage>
</organism>
<dbReference type="Proteomes" id="UP000654482">
    <property type="component" value="Unassembled WGS sequence"/>
</dbReference>
<evidence type="ECO:0000313" key="2">
    <source>
        <dbReference type="Proteomes" id="UP000654482"/>
    </source>
</evidence>
<gene>
    <name evidence="1" type="ORF">IQ249_24860</name>
</gene>
<proteinExistence type="predicted"/>
<name>A0A8J7E0I3_9CYAN</name>